<dbReference type="InterPro" id="IPR029063">
    <property type="entry name" value="SAM-dependent_MTases_sf"/>
</dbReference>
<dbReference type="GO" id="GO:0032259">
    <property type="term" value="P:methylation"/>
    <property type="evidence" value="ECO:0007669"/>
    <property type="project" value="UniProtKB-KW"/>
</dbReference>
<gene>
    <name evidence="2" type="ORF">UV54_C0005G0021</name>
</gene>
<name>A0A0G1EBQ0_9BACT</name>
<dbReference type="AlphaFoldDB" id="A0A0G1EBQ0"/>
<dbReference type="Gene3D" id="3.40.50.150">
    <property type="entry name" value="Vaccinia Virus protein VP39"/>
    <property type="match status" value="1"/>
</dbReference>
<dbReference type="PANTHER" id="PTHR43861:SF1">
    <property type="entry name" value="TRANS-ACONITATE 2-METHYLTRANSFERASE"/>
    <property type="match status" value="1"/>
</dbReference>
<comment type="caution">
    <text evidence="2">The sequence shown here is derived from an EMBL/GenBank/DDBJ whole genome shotgun (WGS) entry which is preliminary data.</text>
</comment>
<evidence type="ECO:0000259" key="1">
    <source>
        <dbReference type="Pfam" id="PF08241"/>
    </source>
</evidence>
<dbReference type="Proteomes" id="UP000034213">
    <property type="component" value="Unassembled WGS sequence"/>
</dbReference>
<keyword evidence="2" id="KW-0489">Methyltransferase</keyword>
<feature type="non-terminal residue" evidence="2">
    <location>
        <position position="1"/>
    </location>
</feature>
<organism evidence="2 3">
    <name type="scientific">Candidatus Beckwithbacteria bacterium GW2011_GWA2_43_10</name>
    <dbReference type="NCBI Taxonomy" id="1618369"/>
    <lineage>
        <taxon>Bacteria</taxon>
        <taxon>Candidatus Beckwithiibacteriota</taxon>
    </lineage>
</organism>
<keyword evidence="2" id="KW-0808">Transferase</keyword>
<dbReference type="GO" id="GO:0008757">
    <property type="term" value="F:S-adenosylmethionine-dependent methyltransferase activity"/>
    <property type="evidence" value="ECO:0007669"/>
    <property type="project" value="InterPro"/>
</dbReference>
<evidence type="ECO:0000313" key="3">
    <source>
        <dbReference type="Proteomes" id="UP000034213"/>
    </source>
</evidence>
<dbReference type="SUPFAM" id="SSF53335">
    <property type="entry name" value="S-adenosyl-L-methionine-dependent methyltransferases"/>
    <property type="match status" value="1"/>
</dbReference>
<dbReference type="PANTHER" id="PTHR43861">
    <property type="entry name" value="TRANS-ACONITATE 2-METHYLTRANSFERASE-RELATED"/>
    <property type="match status" value="1"/>
</dbReference>
<dbReference type="EMBL" id="LCEW01000005">
    <property type="protein sequence ID" value="KKS80486.1"/>
    <property type="molecule type" value="Genomic_DNA"/>
</dbReference>
<protein>
    <submittedName>
        <fullName evidence="2">Methyltransferase type 11</fullName>
    </submittedName>
</protein>
<dbReference type="Pfam" id="PF08241">
    <property type="entry name" value="Methyltransf_11"/>
    <property type="match status" value="1"/>
</dbReference>
<feature type="domain" description="Methyltransferase type 11" evidence="1">
    <location>
        <begin position="1"/>
        <end position="93"/>
    </location>
</feature>
<dbReference type="CDD" id="cd02440">
    <property type="entry name" value="AdoMet_MTases"/>
    <property type="match status" value="1"/>
</dbReference>
<accession>A0A0G1EBQ0</accession>
<sequence length="211" mass="24233">LDLGCADGEFTLEFAKVLKPKEVYGVEIVDKYCRKARKRGIKCEKFDLNYKWSFKDNYFDFILSSQNIEHLHNTRLYLKESYRCLKKGGQLVVLTENLASWINIGSLIFGWQPFSATLINGWSIGNPLIWHSEKPSNKTSLKKYLDAGISGTASHVRILAYKGLKEIMKQAGFKNVRVYSRGYLPFWGKLSDFLCKIDKKHGYFLIGTGIK</sequence>
<evidence type="ECO:0000313" key="2">
    <source>
        <dbReference type="EMBL" id="KKS80486.1"/>
    </source>
</evidence>
<proteinExistence type="predicted"/>
<dbReference type="STRING" id="1618369.UV54_C0005G0021"/>
<reference evidence="2 3" key="1">
    <citation type="journal article" date="2015" name="Nature">
        <title>rRNA introns, odd ribosomes, and small enigmatic genomes across a large radiation of phyla.</title>
        <authorList>
            <person name="Brown C.T."/>
            <person name="Hug L.A."/>
            <person name="Thomas B.C."/>
            <person name="Sharon I."/>
            <person name="Castelle C.J."/>
            <person name="Singh A."/>
            <person name="Wilkins M.J."/>
            <person name="Williams K.H."/>
            <person name="Banfield J.F."/>
        </authorList>
    </citation>
    <scope>NUCLEOTIDE SEQUENCE [LARGE SCALE GENOMIC DNA]</scope>
</reference>
<dbReference type="InterPro" id="IPR013216">
    <property type="entry name" value="Methyltransf_11"/>
</dbReference>